<dbReference type="AlphaFoldDB" id="A0A2T3HQU0"/>
<dbReference type="PANTHER" id="PTHR30558">
    <property type="entry name" value="EXBD MEMBRANE COMPONENT OF PMF-DRIVEN MACROMOLECULE IMPORT SYSTEM"/>
    <property type="match status" value="1"/>
</dbReference>
<dbReference type="OrthoDB" id="952702at2"/>
<evidence type="ECO:0000256" key="3">
    <source>
        <dbReference type="ARBA" id="ARBA00022475"/>
    </source>
</evidence>
<organism evidence="9 10">
    <name type="scientific">Pedobacter yulinensis</name>
    <dbReference type="NCBI Taxonomy" id="2126353"/>
    <lineage>
        <taxon>Bacteria</taxon>
        <taxon>Pseudomonadati</taxon>
        <taxon>Bacteroidota</taxon>
        <taxon>Sphingobacteriia</taxon>
        <taxon>Sphingobacteriales</taxon>
        <taxon>Sphingobacteriaceae</taxon>
        <taxon>Pedobacter</taxon>
    </lineage>
</organism>
<keyword evidence="3" id="KW-1003">Cell membrane</keyword>
<dbReference type="EMBL" id="PYLS01000001">
    <property type="protein sequence ID" value="PST84825.1"/>
    <property type="molecule type" value="Genomic_DNA"/>
</dbReference>
<evidence type="ECO:0000256" key="2">
    <source>
        <dbReference type="ARBA" id="ARBA00005811"/>
    </source>
</evidence>
<comment type="caution">
    <text evidence="9">The sequence shown here is derived from an EMBL/GenBank/DDBJ whole genome shotgun (WGS) entry which is preliminary data.</text>
</comment>
<reference evidence="9 10" key="1">
    <citation type="submission" date="2018-03" db="EMBL/GenBank/DDBJ databases">
        <authorList>
            <person name="Keele B.F."/>
        </authorList>
    </citation>
    <scope>NUCLEOTIDE SEQUENCE [LARGE SCALE GENOMIC DNA]</scope>
    <source>
        <strain evidence="9 10">YL28-9</strain>
    </source>
</reference>
<dbReference type="GO" id="GO:0022857">
    <property type="term" value="F:transmembrane transporter activity"/>
    <property type="evidence" value="ECO:0007669"/>
    <property type="project" value="InterPro"/>
</dbReference>
<comment type="similarity">
    <text evidence="2 7">Belongs to the ExbD/TolR family.</text>
</comment>
<evidence type="ECO:0000256" key="7">
    <source>
        <dbReference type="RuleBase" id="RU003879"/>
    </source>
</evidence>
<evidence type="ECO:0000256" key="1">
    <source>
        <dbReference type="ARBA" id="ARBA00004162"/>
    </source>
</evidence>
<dbReference type="InterPro" id="IPR003400">
    <property type="entry name" value="ExbD"/>
</dbReference>
<evidence type="ECO:0000256" key="6">
    <source>
        <dbReference type="ARBA" id="ARBA00023136"/>
    </source>
</evidence>
<evidence type="ECO:0000256" key="4">
    <source>
        <dbReference type="ARBA" id="ARBA00022692"/>
    </source>
</evidence>
<keyword evidence="4 7" id="KW-0812">Transmembrane</keyword>
<keyword evidence="5 8" id="KW-1133">Transmembrane helix</keyword>
<keyword evidence="10" id="KW-1185">Reference proteome</keyword>
<evidence type="ECO:0000256" key="5">
    <source>
        <dbReference type="ARBA" id="ARBA00022989"/>
    </source>
</evidence>
<evidence type="ECO:0000256" key="8">
    <source>
        <dbReference type="SAM" id="Phobius"/>
    </source>
</evidence>
<sequence length="171" mass="18858">MATLQIPQGSKARPGLPKTAPSTDLTAMVDLAFLLITFFMLTTSLSRFQAMDVARPVPSDRPAHYPASRTLTLVLGKNDRVLWYMGEPGTTNMKLAPLPAVRKVLLARKTELLKQQKDLIVIIKPAAASRYSNLVDILDELNITRVKTYTLADADQSLLAEEKAALRRNGI</sequence>
<dbReference type="Pfam" id="PF02472">
    <property type="entry name" value="ExbD"/>
    <property type="match status" value="1"/>
</dbReference>
<accession>A0A2T3HQU0</accession>
<dbReference type="RefSeq" id="WP_107212972.1">
    <property type="nucleotide sequence ID" value="NZ_KZ686268.1"/>
</dbReference>
<dbReference type="Proteomes" id="UP000240912">
    <property type="component" value="Unassembled WGS sequence"/>
</dbReference>
<evidence type="ECO:0000313" key="10">
    <source>
        <dbReference type="Proteomes" id="UP000240912"/>
    </source>
</evidence>
<comment type="subcellular location">
    <subcellularLocation>
        <location evidence="1">Cell membrane</location>
        <topology evidence="1">Single-pass membrane protein</topology>
    </subcellularLocation>
    <subcellularLocation>
        <location evidence="7">Cell membrane</location>
        <topology evidence="7">Single-pass type II membrane protein</topology>
    </subcellularLocation>
</comment>
<keyword evidence="7" id="KW-0653">Protein transport</keyword>
<proteinExistence type="inferred from homology"/>
<dbReference type="GO" id="GO:0015031">
    <property type="term" value="P:protein transport"/>
    <property type="evidence" value="ECO:0007669"/>
    <property type="project" value="UniProtKB-KW"/>
</dbReference>
<evidence type="ECO:0000313" key="9">
    <source>
        <dbReference type="EMBL" id="PST84825.1"/>
    </source>
</evidence>
<keyword evidence="7" id="KW-0813">Transport</keyword>
<feature type="transmembrane region" description="Helical" evidence="8">
    <location>
        <begin position="25"/>
        <end position="45"/>
    </location>
</feature>
<gene>
    <name evidence="9" type="ORF">C7T94_01485</name>
</gene>
<name>A0A2T3HQU0_9SPHI</name>
<dbReference type="PANTHER" id="PTHR30558:SF3">
    <property type="entry name" value="BIOPOLYMER TRANSPORT PROTEIN EXBD-RELATED"/>
    <property type="match status" value="1"/>
</dbReference>
<protein>
    <submittedName>
        <fullName evidence="9">Biopolymer transporter ExbD</fullName>
    </submittedName>
</protein>
<dbReference type="GO" id="GO:0005886">
    <property type="term" value="C:plasma membrane"/>
    <property type="evidence" value="ECO:0007669"/>
    <property type="project" value="UniProtKB-SubCell"/>
</dbReference>
<keyword evidence="6 8" id="KW-0472">Membrane</keyword>